<dbReference type="AlphaFoldDB" id="A0AA42UMW6"/>
<sequence length="150" mass="16158">MSKIHRLTLRPLAALGLATLMACSATPQVNAKVDAITMASFTAAMQSALINRIAAANQGTLVGVVTLKLTLDRNNQPTACKAMRSSPAVQSRLPPLTVTSDFKQLAQLVERQCWQTTYPAVPEGLFENNEVEVIAPLVLMPHVPKSLVRP</sequence>
<gene>
    <name evidence="2" type="ORF">N5I14_01485</name>
</gene>
<reference evidence="2" key="1">
    <citation type="submission" date="2022-09" db="EMBL/GenBank/DDBJ databases">
        <title>Intensive care unit water sources are persistently colonized with multi-drug resistant bacteria and are the site of extensive horizontal gene transfer of antibiotic resistance genes.</title>
        <authorList>
            <person name="Diorio-Toth L."/>
        </authorList>
    </citation>
    <scope>NUCLEOTIDE SEQUENCE</scope>
    <source>
        <strain evidence="2">GD03782</strain>
    </source>
</reference>
<evidence type="ECO:0000313" key="2">
    <source>
        <dbReference type="EMBL" id="MDH1628916.1"/>
    </source>
</evidence>
<dbReference type="Proteomes" id="UP001160882">
    <property type="component" value="Unassembled WGS sequence"/>
</dbReference>
<proteinExistence type="predicted"/>
<evidence type="ECO:0000256" key="1">
    <source>
        <dbReference type="SAM" id="SignalP"/>
    </source>
</evidence>
<protein>
    <recommendedName>
        <fullName evidence="4">Lipoprotein</fullName>
    </recommendedName>
</protein>
<dbReference type="EMBL" id="JAOCGG010000001">
    <property type="protein sequence ID" value="MDH1628916.1"/>
    <property type="molecule type" value="Genomic_DNA"/>
</dbReference>
<keyword evidence="1" id="KW-0732">Signal</keyword>
<evidence type="ECO:0000313" key="3">
    <source>
        <dbReference type="Proteomes" id="UP001160882"/>
    </source>
</evidence>
<feature type="signal peptide" evidence="1">
    <location>
        <begin position="1"/>
        <end position="31"/>
    </location>
</feature>
<feature type="chain" id="PRO_5041298246" description="Lipoprotein" evidence="1">
    <location>
        <begin position="32"/>
        <end position="150"/>
    </location>
</feature>
<accession>A0AA42UMW6</accession>
<dbReference type="PROSITE" id="PS51257">
    <property type="entry name" value="PROKAR_LIPOPROTEIN"/>
    <property type="match status" value="1"/>
</dbReference>
<dbReference type="RefSeq" id="WP_280080102.1">
    <property type="nucleotide sequence ID" value="NZ_JAOCGG010000001.1"/>
</dbReference>
<evidence type="ECO:0008006" key="4">
    <source>
        <dbReference type="Google" id="ProtNLM"/>
    </source>
</evidence>
<name>A0AA42UMW6_9PSED</name>
<organism evidence="2 3">
    <name type="scientific">Pseudomonas mosselii</name>
    <dbReference type="NCBI Taxonomy" id="78327"/>
    <lineage>
        <taxon>Bacteria</taxon>
        <taxon>Pseudomonadati</taxon>
        <taxon>Pseudomonadota</taxon>
        <taxon>Gammaproteobacteria</taxon>
        <taxon>Pseudomonadales</taxon>
        <taxon>Pseudomonadaceae</taxon>
        <taxon>Pseudomonas</taxon>
    </lineage>
</organism>
<comment type="caution">
    <text evidence="2">The sequence shown here is derived from an EMBL/GenBank/DDBJ whole genome shotgun (WGS) entry which is preliminary data.</text>
</comment>